<dbReference type="Gene3D" id="1.10.10.10">
    <property type="entry name" value="Winged helix-like DNA-binding domain superfamily/Winged helix DNA-binding domain"/>
    <property type="match status" value="1"/>
</dbReference>
<dbReference type="PROSITE" id="PS50949">
    <property type="entry name" value="HTH_GNTR"/>
    <property type="match status" value="1"/>
</dbReference>
<evidence type="ECO:0000313" key="6">
    <source>
        <dbReference type="Proteomes" id="UP000247459"/>
    </source>
</evidence>
<evidence type="ECO:0000256" key="2">
    <source>
        <dbReference type="ARBA" id="ARBA00023125"/>
    </source>
</evidence>
<reference evidence="5 6" key="1">
    <citation type="submission" date="2018-01" db="EMBL/GenBank/DDBJ databases">
        <title>Genome sequence of the PGP bacterium Paenibacillus illinoisensis E3.</title>
        <authorList>
            <person name="Rolli E."/>
            <person name="Marasco R."/>
            <person name="Bessem C."/>
            <person name="Michoud G."/>
            <person name="Gaiarsa S."/>
            <person name="Borin S."/>
            <person name="Daffonchio D."/>
        </authorList>
    </citation>
    <scope>NUCLEOTIDE SEQUENCE [LARGE SCALE GENOMIC DNA]</scope>
    <source>
        <strain evidence="5 6">E3</strain>
    </source>
</reference>
<dbReference type="SMART" id="SM00345">
    <property type="entry name" value="HTH_GNTR"/>
    <property type="match status" value="1"/>
</dbReference>
<dbReference type="PRINTS" id="PR00035">
    <property type="entry name" value="HTHGNTR"/>
</dbReference>
<sequence length="457" mass="52892">MAKIDRHTFQTRTRHMSADLKQKINSGSYSPGEFLPSELALTEQYNLSKNSVRYVLDELVQEGLIVKIPRVGTQVAKPASRETIRFGVYPSLYKEAGMEELIKRFHEKHPHIHVETIELPYMNSDSIANLVKLGIVDALTINLQDMYQFQEKKYLDLLVDQDRDDTIYPFLTTYFEKESGVLAAQPFIYSPVILCYNKEHLREKRLGEPNSSWSWDELAALLRELKAPHRYSIAFQLFSMNRWPIFWMQNEDDLSSTDPSPAQNGTSFPTEGLRWLRDLVTEEGIFPLALAQGEFEAEKLFKEQKISVMLTTYYMLNELKNADFSYDIAQLPHFKNDRTLLLSTAIALSAESSQKDTAACFVNYLHSDEAQTYIRQQTYSLPASRYITETCSVELKNKPSRLELHRDYSSKYMTYRDLSISMQTQIRFGESLKQYMSYLMDEEGLAEVLLPSKSLKL</sequence>
<keyword evidence="2" id="KW-0238">DNA-binding</keyword>
<dbReference type="RefSeq" id="WP_110822746.1">
    <property type="nucleotide sequence ID" value="NZ_PRLG01000032.1"/>
</dbReference>
<dbReference type="CDD" id="cd07377">
    <property type="entry name" value="WHTH_GntR"/>
    <property type="match status" value="1"/>
</dbReference>
<dbReference type="SUPFAM" id="SSF53850">
    <property type="entry name" value="Periplasmic binding protein-like II"/>
    <property type="match status" value="1"/>
</dbReference>
<dbReference type="Pfam" id="PF00392">
    <property type="entry name" value="GntR"/>
    <property type="match status" value="1"/>
</dbReference>
<organism evidence="5 6">
    <name type="scientific">Paenibacillus illinoisensis</name>
    <dbReference type="NCBI Taxonomy" id="59845"/>
    <lineage>
        <taxon>Bacteria</taxon>
        <taxon>Bacillati</taxon>
        <taxon>Bacillota</taxon>
        <taxon>Bacilli</taxon>
        <taxon>Bacillales</taxon>
        <taxon>Paenibacillaceae</taxon>
        <taxon>Paenibacillus</taxon>
    </lineage>
</organism>
<evidence type="ECO:0000256" key="3">
    <source>
        <dbReference type="ARBA" id="ARBA00023163"/>
    </source>
</evidence>
<dbReference type="OrthoDB" id="2374506at2"/>
<dbReference type="AlphaFoldDB" id="A0A2W0C1W6"/>
<proteinExistence type="predicted"/>
<dbReference type="SUPFAM" id="SSF46785">
    <property type="entry name" value="Winged helix' DNA-binding domain"/>
    <property type="match status" value="1"/>
</dbReference>
<dbReference type="GO" id="GO:0003677">
    <property type="term" value="F:DNA binding"/>
    <property type="evidence" value="ECO:0007669"/>
    <property type="project" value="UniProtKB-KW"/>
</dbReference>
<keyword evidence="1" id="KW-0805">Transcription regulation</keyword>
<dbReference type="Pfam" id="PF01547">
    <property type="entry name" value="SBP_bac_1"/>
    <property type="match status" value="1"/>
</dbReference>
<dbReference type="GO" id="GO:0003700">
    <property type="term" value="F:DNA-binding transcription factor activity"/>
    <property type="evidence" value="ECO:0007669"/>
    <property type="project" value="InterPro"/>
</dbReference>
<gene>
    <name evidence="5" type="ORF">PIL02S_06329</name>
</gene>
<name>A0A2W0C1W6_9BACL</name>
<dbReference type="InterPro" id="IPR036388">
    <property type="entry name" value="WH-like_DNA-bd_sf"/>
</dbReference>
<dbReference type="InterPro" id="IPR050490">
    <property type="entry name" value="Bact_solute-bd_prot1"/>
</dbReference>
<accession>A0A2W0C1W6</accession>
<protein>
    <submittedName>
        <fullName evidence="5">Regulatory protein GntR HTH</fullName>
    </submittedName>
</protein>
<evidence type="ECO:0000259" key="4">
    <source>
        <dbReference type="PROSITE" id="PS50949"/>
    </source>
</evidence>
<dbReference type="EMBL" id="PRLG01000032">
    <property type="protein sequence ID" value="PYY25757.1"/>
    <property type="molecule type" value="Genomic_DNA"/>
</dbReference>
<evidence type="ECO:0000313" key="5">
    <source>
        <dbReference type="EMBL" id="PYY25757.1"/>
    </source>
</evidence>
<evidence type="ECO:0000256" key="1">
    <source>
        <dbReference type="ARBA" id="ARBA00023015"/>
    </source>
</evidence>
<dbReference type="PANTHER" id="PTHR43649">
    <property type="entry name" value="ARABINOSE-BINDING PROTEIN-RELATED"/>
    <property type="match status" value="1"/>
</dbReference>
<feature type="domain" description="HTH gntR-type" evidence="4">
    <location>
        <begin position="10"/>
        <end position="78"/>
    </location>
</feature>
<dbReference type="Gene3D" id="3.40.190.10">
    <property type="entry name" value="Periplasmic binding protein-like II"/>
    <property type="match status" value="1"/>
</dbReference>
<dbReference type="InterPro" id="IPR006059">
    <property type="entry name" value="SBP"/>
</dbReference>
<dbReference type="PANTHER" id="PTHR43649:SF12">
    <property type="entry name" value="DIACETYLCHITOBIOSE BINDING PROTEIN DASA"/>
    <property type="match status" value="1"/>
</dbReference>
<dbReference type="InterPro" id="IPR036390">
    <property type="entry name" value="WH_DNA-bd_sf"/>
</dbReference>
<dbReference type="Proteomes" id="UP000247459">
    <property type="component" value="Unassembled WGS sequence"/>
</dbReference>
<dbReference type="InterPro" id="IPR000524">
    <property type="entry name" value="Tscrpt_reg_HTH_GntR"/>
</dbReference>
<keyword evidence="3" id="KW-0804">Transcription</keyword>
<comment type="caution">
    <text evidence="5">The sequence shown here is derived from an EMBL/GenBank/DDBJ whole genome shotgun (WGS) entry which is preliminary data.</text>
</comment>